<name>A0A5J9SKM1_9POAL</name>
<dbReference type="EMBL" id="RWGY01000706">
    <property type="protein sequence ID" value="TVT99545.1"/>
    <property type="molecule type" value="Genomic_DNA"/>
</dbReference>
<dbReference type="InterPro" id="IPR001128">
    <property type="entry name" value="Cyt_P450"/>
</dbReference>
<keyword evidence="5" id="KW-0732">Signal</keyword>
<dbReference type="PANTHER" id="PTHR47955:SF14">
    <property type="entry name" value="OS01G0543600 PROTEIN"/>
    <property type="match status" value="1"/>
</dbReference>
<feature type="non-terminal residue" evidence="6">
    <location>
        <position position="1"/>
    </location>
</feature>
<dbReference type="Proteomes" id="UP000324897">
    <property type="component" value="Unassembled WGS sequence"/>
</dbReference>
<comment type="caution">
    <text evidence="6">The sequence shown here is derived from an EMBL/GenBank/DDBJ whole genome shotgun (WGS) entry which is preliminary data.</text>
</comment>
<evidence type="ECO:0000256" key="3">
    <source>
        <dbReference type="ARBA" id="ARBA00023004"/>
    </source>
</evidence>
<dbReference type="InterPro" id="IPR036396">
    <property type="entry name" value="Cyt_P450_sf"/>
</dbReference>
<protein>
    <recommendedName>
        <fullName evidence="8">Cytochrome P450</fullName>
    </recommendedName>
</protein>
<dbReference type="GO" id="GO:0004497">
    <property type="term" value="F:monooxygenase activity"/>
    <property type="evidence" value="ECO:0007669"/>
    <property type="project" value="InterPro"/>
</dbReference>
<dbReference type="OrthoDB" id="1470350at2759"/>
<feature type="signal peptide" evidence="5">
    <location>
        <begin position="1"/>
        <end position="27"/>
    </location>
</feature>
<dbReference type="SUPFAM" id="SSF48264">
    <property type="entry name" value="Cytochrome P450"/>
    <property type="match status" value="1"/>
</dbReference>
<dbReference type="Gene3D" id="1.10.630.10">
    <property type="entry name" value="Cytochrome P450"/>
    <property type="match status" value="1"/>
</dbReference>
<dbReference type="GO" id="GO:0005506">
    <property type="term" value="F:iron ion binding"/>
    <property type="evidence" value="ECO:0007669"/>
    <property type="project" value="InterPro"/>
</dbReference>
<evidence type="ECO:0000313" key="6">
    <source>
        <dbReference type="EMBL" id="TVT99545.1"/>
    </source>
</evidence>
<accession>A0A5J9SKM1</accession>
<evidence type="ECO:0000256" key="2">
    <source>
        <dbReference type="ARBA" id="ARBA00022723"/>
    </source>
</evidence>
<dbReference type="Gramene" id="TVT99545">
    <property type="protein sequence ID" value="TVT99545"/>
    <property type="gene ID" value="EJB05_55083"/>
</dbReference>
<keyword evidence="7" id="KW-1185">Reference proteome</keyword>
<dbReference type="Pfam" id="PF00067">
    <property type="entry name" value="p450"/>
    <property type="match status" value="1"/>
</dbReference>
<feature type="chain" id="PRO_5023873289" description="Cytochrome P450" evidence="5">
    <location>
        <begin position="28"/>
        <end position="327"/>
    </location>
</feature>
<keyword evidence="2" id="KW-0479">Metal-binding</keyword>
<proteinExistence type="inferred from homology"/>
<keyword evidence="3" id="KW-0408">Iron</keyword>
<reference evidence="6 7" key="1">
    <citation type="journal article" date="2019" name="Sci. Rep.">
        <title>A high-quality genome of Eragrostis curvula grass provides insights into Poaceae evolution and supports new strategies to enhance forage quality.</title>
        <authorList>
            <person name="Carballo J."/>
            <person name="Santos B.A.C.M."/>
            <person name="Zappacosta D."/>
            <person name="Garbus I."/>
            <person name="Selva J.P."/>
            <person name="Gallo C.A."/>
            <person name="Diaz A."/>
            <person name="Albertini E."/>
            <person name="Caccamo M."/>
            <person name="Echenique V."/>
        </authorList>
    </citation>
    <scope>NUCLEOTIDE SEQUENCE [LARGE SCALE GENOMIC DNA]</scope>
    <source>
        <strain evidence="7">cv. Victoria</strain>
        <tissue evidence="6">Leaf</tissue>
    </source>
</reference>
<sequence>MSLTLEEASLFLTLFFLFLALLQRAAKQQSSTTVRSRTRRKQQQGAADHDAAVNNDGGRRLVPPSPPGLPLIGHLHLVGFLPHVSLRDLATKYGSRDGLMLVRLGAVPTLVVSTPHAAEAVMRTHDHLLASRPPSTAAHALLHGSLDVMFAAHGDQWRQGKKLLTTHLLTTKKVQSYRSARQEEVRIAVARIRDTAAVGGAVDMSELLCALTSDLMCRAVSDRFFDINGRSRLFRELVEDTAALIGGFNLVDYFPWLLRFGVFRRAVCARAGMVRKRWDQQLDRVLDNHEDKVVQQHRPDLIQLILSQQEQYGLNRDHVKAILIVQL</sequence>
<evidence type="ECO:0000256" key="5">
    <source>
        <dbReference type="SAM" id="SignalP"/>
    </source>
</evidence>
<evidence type="ECO:0000256" key="1">
    <source>
        <dbReference type="ARBA" id="ARBA00010617"/>
    </source>
</evidence>
<dbReference type="GO" id="GO:0020037">
    <property type="term" value="F:heme binding"/>
    <property type="evidence" value="ECO:0007669"/>
    <property type="project" value="InterPro"/>
</dbReference>
<organism evidence="6 7">
    <name type="scientific">Eragrostis curvula</name>
    <name type="common">weeping love grass</name>
    <dbReference type="NCBI Taxonomy" id="38414"/>
    <lineage>
        <taxon>Eukaryota</taxon>
        <taxon>Viridiplantae</taxon>
        <taxon>Streptophyta</taxon>
        <taxon>Embryophyta</taxon>
        <taxon>Tracheophyta</taxon>
        <taxon>Spermatophyta</taxon>
        <taxon>Magnoliopsida</taxon>
        <taxon>Liliopsida</taxon>
        <taxon>Poales</taxon>
        <taxon>Poaceae</taxon>
        <taxon>PACMAD clade</taxon>
        <taxon>Chloridoideae</taxon>
        <taxon>Eragrostideae</taxon>
        <taxon>Eragrostidinae</taxon>
        <taxon>Eragrostis</taxon>
    </lineage>
</organism>
<dbReference type="PANTHER" id="PTHR47955">
    <property type="entry name" value="CYTOCHROME P450 FAMILY 71 PROTEIN"/>
    <property type="match status" value="1"/>
</dbReference>
<evidence type="ECO:0000256" key="4">
    <source>
        <dbReference type="SAM" id="MobiDB-lite"/>
    </source>
</evidence>
<dbReference type="AlphaFoldDB" id="A0A5J9SKM1"/>
<evidence type="ECO:0008006" key="8">
    <source>
        <dbReference type="Google" id="ProtNLM"/>
    </source>
</evidence>
<evidence type="ECO:0000313" key="7">
    <source>
        <dbReference type="Proteomes" id="UP000324897"/>
    </source>
</evidence>
<dbReference type="GO" id="GO:0016705">
    <property type="term" value="F:oxidoreductase activity, acting on paired donors, with incorporation or reduction of molecular oxygen"/>
    <property type="evidence" value="ECO:0007669"/>
    <property type="project" value="InterPro"/>
</dbReference>
<feature type="region of interest" description="Disordered" evidence="4">
    <location>
        <begin position="30"/>
        <end position="65"/>
    </location>
</feature>
<comment type="similarity">
    <text evidence="1">Belongs to the cytochrome P450 family.</text>
</comment>
<gene>
    <name evidence="6" type="ORF">EJB05_55083</name>
</gene>